<dbReference type="GO" id="GO:0005778">
    <property type="term" value="C:peroxisomal membrane"/>
    <property type="evidence" value="ECO:0007669"/>
    <property type="project" value="TreeGrafter"/>
</dbReference>
<organism evidence="1 2">
    <name type="scientific">Metschnikowia bicuspidata</name>
    <dbReference type="NCBI Taxonomy" id="27322"/>
    <lineage>
        <taxon>Eukaryota</taxon>
        <taxon>Fungi</taxon>
        <taxon>Dikarya</taxon>
        <taxon>Ascomycota</taxon>
        <taxon>Saccharomycotina</taxon>
        <taxon>Pichiomycetes</taxon>
        <taxon>Metschnikowiaceae</taxon>
        <taxon>Metschnikowia</taxon>
    </lineage>
</organism>
<keyword evidence="2" id="KW-1185">Reference proteome</keyword>
<dbReference type="GO" id="GO:0016559">
    <property type="term" value="P:peroxisome fission"/>
    <property type="evidence" value="ECO:0007669"/>
    <property type="project" value="TreeGrafter"/>
</dbReference>
<accession>A0A4P9ZEW9</accession>
<evidence type="ECO:0000313" key="1">
    <source>
        <dbReference type="EMBL" id="RKP31566.1"/>
    </source>
</evidence>
<dbReference type="EMBL" id="ML004440">
    <property type="protein sequence ID" value="RKP31566.1"/>
    <property type="molecule type" value="Genomic_DNA"/>
</dbReference>
<evidence type="ECO:0008006" key="3">
    <source>
        <dbReference type="Google" id="ProtNLM"/>
    </source>
</evidence>
<dbReference type="Proteomes" id="UP000268321">
    <property type="component" value="Unassembled WGS sequence"/>
</dbReference>
<dbReference type="OrthoDB" id="411017at2759"/>
<reference evidence="2" key="1">
    <citation type="journal article" date="2018" name="Nat. Microbiol.">
        <title>Leveraging single-cell genomics to expand the fungal tree of life.</title>
        <authorList>
            <person name="Ahrendt S.R."/>
            <person name="Quandt C.A."/>
            <person name="Ciobanu D."/>
            <person name="Clum A."/>
            <person name="Salamov A."/>
            <person name="Andreopoulos B."/>
            <person name="Cheng J.F."/>
            <person name="Woyke T."/>
            <person name="Pelin A."/>
            <person name="Henrissat B."/>
            <person name="Reynolds N.K."/>
            <person name="Benny G.L."/>
            <person name="Smith M.E."/>
            <person name="James T.Y."/>
            <person name="Grigoriev I.V."/>
        </authorList>
    </citation>
    <scope>NUCLEOTIDE SEQUENCE [LARGE SCALE GENOMIC DNA]</scope>
    <source>
        <strain evidence="2">Baker2002</strain>
    </source>
</reference>
<protein>
    <recommendedName>
        <fullName evidence="3">Peroxisomal biogenesis factor 11</fullName>
    </recommendedName>
</protein>
<dbReference type="PANTHER" id="PTHR12652:SF50">
    <property type="entry name" value="PEROXIN 11"/>
    <property type="match status" value="1"/>
</dbReference>
<name>A0A4P9ZEW9_9ASCO</name>
<dbReference type="PANTHER" id="PTHR12652">
    <property type="entry name" value="PEROXISOMAL BIOGENESIS FACTOR 11"/>
    <property type="match status" value="1"/>
</dbReference>
<proteinExistence type="predicted"/>
<evidence type="ECO:0000313" key="2">
    <source>
        <dbReference type="Proteomes" id="UP000268321"/>
    </source>
</evidence>
<sequence>MDVFWAMVNDITGKDKLAKFGQYLLRLLLHHAQQIQQYLSDDRVNIKTISHTYTSNDKILALVLKFACNPRAFARVLGILVCSVFSSRCAGLVPALGMFRQILRFGKSPFRVRALWLKVRENAYHNPKLRLWRLHGDLVTKNTLGDAVALYYSVNDEISLLFKLRFLRNSTLRAFATLHEAYAWYCDSWLAMYNAMGRLRKLSQQEIETRILIQVKQRSRVLSKQILGTLAFQTAVPDDDDRDALALAEIRFNIDNVKLDILKTVSDIVCNSYTVFNVPLHFATVQIWTGISAAFLSSVKLYREKQRALERR</sequence>
<gene>
    <name evidence="1" type="ORF">METBISCDRAFT_13807</name>
</gene>
<dbReference type="AlphaFoldDB" id="A0A4P9ZEW9"/>